<feature type="region of interest" description="Disordered" evidence="8">
    <location>
        <begin position="22"/>
        <end position="63"/>
    </location>
</feature>
<feature type="compositionally biased region" description="Pro residues" evidence="8">
    <location>
        <begin position="23"/>
        <end position="33"/>
    </location>
</feature>
<keyword evidence="4 10" id="KW-0732">Signal</keyword>
<organism evidence="11 12">
    <name type="scientific">Melopsittacus undulatus</name>
    <name type="common">Budgerigar</name>
    <name type="synonym">Psittacus undulatus</name>
    <dbReference type="NCBI Taxonomy" id="13146"/>
    <lineage>
        <taxon>Eukaryota</taxon>
        <taxon>Metazoa</taxon>
        <taxon>Chordata</taxon>
        <taxon>Craniata</taxon>
        <taxon>Vertebrata</taxon>
        <taxon>Euteleostomi</taxon>
        <taxon>Archelosauria</taxon>
        <taxon>Archosauria</taxon>
        <taxon>Dinosauria</taxon>
        <taxon>Saurischia</taxon>
        <taxon>Theropoda</taxon>
        <taxon>Coelurosauria</taxon>
        <taxon>Aves</taxon>
        <taxon>Neognathae</taxon>
        <taxon>Neoaves</taxon>
        <taxon>Telluraves</taxon>
        <taxon>Australaves</taxon>
        <taxon>Psittaciformes</taxon>
        <taxon>Psittaculidae</taxon>
        <taxon>Melopsittacus</taxon>
    </lineage>
</organism>
<dbReference type="GO" id="GO:0005576">
    <property type="term" value="C:extracellular region"/>
    <property type="evidence" value="ECO:0007669"/>
    <property type="project" value="TreeGrafter"/>
</dbReference>
<dbReference type="AlphaFoldDB" id="A0A8C6JZE5"/>
<accession>A0A8V5HC58</accession>
<comment type="similarity">
    <text evidence="2">Belongs to the FAM174 family.</text>
</comment>
<accession>A0A8C6JZE5</accession>
<comment type="subcellular location">
    <subcellularLocation>
        <location evidence="1">Membrane</location>
        <topology evidence="1">Single-pass type I membrane protein</topology>
    </subcellularLocation>
</comment>
<name>A0A8C6JZE5_MELUD</name>
<evidence type="ECO:0000313" key="11">
    <source>
        <dbReference type="Ensembl" id="ENSMUNP00000020316.2"/>
    </source>
</evidence>
<keyword evidence="6 9" id="KW-0472">Membrane</keyword>
<keyword evidence="3 9" id="KW-0812">Transmembrane</keyword>
<reference evidence="11" key="3">
    <citation type="submission" date="2025-09" db="UniProtKB">
        <authorList>
            <consortium name="Ensembl"/>
        </authorList>
    </citation>
    <scope>IDENTIFICATION</scope>
</reference>
<dbReference type="Ensembl" id="ENSMUNT00000023259.2">
    <property type="protein sequence ID" value="ENSMUNP00000020316.2"/>
    <property type="gene ID" value="ENSMUNG00000015464.2"/>
</dbReference>
<evidence type="ECO:0000256" key="1">
    <source>
        <dbReference type="ARBA" id="ARBA00004479"/>
    </source>
</evidence>
<feature type="transmembrane region" description="Helical" evidence="9">
    <location>
        <begin position="77"/>
        <end position="94"/>
    </location>
</feature>
<sequence>MLRPEPLCLLLLLLLLPPHGARAPPPAPPPTPGPSNATGATRAAAGNGTRPSPSLEPRRAPGLGLLPGAGLPVLKRAVYVLSALSAIAALYFLLRACRPRSQGPKNQRKTHFRLKKPQRRKYGLLSSHDENTEMASLDSDEDTVFEMRNLRR</sequence>
<reference evidence="11" key="1">
    <citation type="submission" date="2020-03" db="EMBL/GenBank/DDBJ databases">
        <title>Melopsittacus undulatus (budgerigar) genome, bMelUnd1, maternal haplotype with Z.</title>
        <authorList>
            <person name="Gedman G."/>
            <person name="Mountcastle J."/>
            <person name="Haase B."/>
            <person name="Formenti G."/>
            <person name="Wright T."/>
            <person name="Apodaca J."/>
            <person name="Pelan S."/>
            <person name="Chow W."/>
            <person name="Rhie A."/>
            <person name="Howe K."/>
            <person name="Fedrigo O."/>
            <person name="Jarvis E.D."/>
        </authorList>
    </citation>
    <scope>NUCLEOTIDE SEQUENCE [LARGE SCALE GENOMIC DNA]</scope>
</reference>
<gene>
    <name evidence="11" type="primary">LOC117437206</name>
</gene>
<feature type="compositionally biased region" description="Low complexity" evidence="8">
    <location>
        <begin position="34"/>
        <end position="50"/>
    </location>
</feature>
<feature type="signal peptide" evidence="10">
    <location>
        <begin position="1"/>
        <end position="23"/>
    </location>
</feature>
<evidence type="ECO:0000256" key="2">
    <source>
        <dbReference type="ARBA" id="ARBA00006986"/>
    </source>
</evidence>
<dbReference type="Proteomes" id="UP000694405">
    <property type="component" value="Chromosome 19"/>
</dbReference>
<dbReference type="InterPro" id="IPR009565">
    <property type="entry name" value="FAM174-like"/>
</dbReference>
<evidence type="ECO:0000256" key="4">
    <source>
        <dbReference type="ARBA" id="ARBA00022729"/>
    </source>
</evidence>
<evidence type="ECO:0000313" key="12">
    <source>
        <dbReference type="Proteomes" id="UP000694405"/>
    </source>
</evidence>
<evidence type="ECO:0000256" key="6">
    <source>
        <dbReference type="ARBA" id="ARBA00023136"/>
    </source>
</evidence>
<keyword evidence="5 9" id="KW-1133">Transmembrane helix</keyword>
<evidence type="ECO:0000256" key="9">
    <source>
        <dbReference type="SAM" id="Phobius"/>
    </source>
</evidence>
<dbReference type="PANTHER" id="PTHR28607">
    <property type="entry name" value="EXPRESSED PROTEIN"/>
    <property type="match status" value="1"/>
</dbReference>
<keyword evidence="7" id="KW-0325">Glycoprotein</keyword>
<evidence type="ECO:0000256" key="10">
    <source>
        <dbReference type="SAM" id="SignalP"/>
    </source>
</evidence>
<evidence type="ECO:0000256" key="5">
    <source>
        <dbReference type="ARBA" id="ARBA00022989"/>
    </source>
</evidence>
<evidence type="ECO:0000256" key="8">
    <source>
        <dbReference type="SAM" id="MobiDB-lite"/>
    </source>
</evidence>
<evidence type="ECO:0000256" key="7">
    <source>
        <dbReference type="ARBA" id="ARBA00023180"/>
    </source>
</evidence>
<feature type="chain" id="PRO_5043557354" evidence="10">
    <location>
        <begin position="24"/>
        <end position="152"/>
    </location>
</feature>
<dbReference type="Pfam" id="PF06679">
    <property type="entry name" value="DUF1180"/>
    <property type="match status" value="1"/>
</dbReference>
<keyword evidence="12" id="KW-1185">Reference proteome</keyword>
<reference evidence="11" key="2">
    <citation type="submission" date="2025-08" db="UniProtKB">
        <authorList>
            <consortium name="Ensembl"/>
        </authorList>
    </citation>
    <scope>IDENTIFICATION</scope>
</reference>
<dbReference type="PANTHER" id="PTHR28607:SF2">
    <property type="entry name" value="PROTEIN FAM174C"/>
    <property type="match status" value="1"/>
</dbReference>
<evidence type="ECO:0000256" key="3">
    <source>
        <dbReference type="ARBA" id="ARBA00022692"/>
    </source>
</evidence>
<proteinExistence type="inferred from homology"/>
<dbReference type="GO" id="GO:0016020">
    <property type="term" value="C:membrane"/>
    <property type="evidence" value="ECO:0007669"/>
    <property type="project" value="UniProtKB-SubCell"/>
</dbReference>
<protein>
    <submittedName>
        <fullName evidence="11">Uncharacterized protein</fullName>
    </submittedName>
</protein>